<sequence>MGEAFKISSFFHSLWMNTMNRCLHAPRALRSGLSALLIFAACMGQTPATAQGLVRQFPAAAKRAVLEVTQPPYVLLNGRTEQLSPGARIKGPGNLLVLSGGLVGQPVLVNYLRDPQGMIHEVWILNEQEARQQRSGMEAITNFIFESSSDKPPTDDGKTPFDQLPKFPQQ</sequence>
<accession>A0ABM7MIK6</accession>
<name>A0ABM7MIK6_9BURK</name>
<reference evidence="2 3" key="1">
    <citation type="journal article" date="2021" name="Microbiol. Spectr.">
        <title>A Single Bacterium Capable of Oxidation and Reduction of Iron at Circumneutral pH.</title>
        <authorList>
            <person name="Kato S."/>
            <person name="Ohkuma M."/>
        </authorList>
    </citation>
    <scope>NUCLEOTIDE SEQUENCE [LARGE SCALE GENOMIC DNA]</scope>
    <source>
        <strain evidence="2 3">MIZ03</strain>
    </source>
</reference>
<gene>
    <name evidence="2" type="ORF">MIZ03_0887</name>
</gene>
<feature type="region of interest" description="Disordered" evidence="1">
    <location>
        <begin position="145"/>
        <end position="170"/>
    </location>
</feature>
<evidence type="ECO:0000313" key="2">
    <source>
        <dbReference type="EMBL" id="BCO26008.1"/>
    </source>
</evidence>
<evidence type="ECO:0000313" key="3">
    <source>
        <dbReference type="Proteomes" id="UP000824366"/>
    </source>
</evidence>
<dbReference type="Proteomes" id="UP000824366">
    <property type="component" value="Chromosome"/>
</dbReference>
<keyword evidence="3" id="KW-1185">Reference proteome</keyword>
<organism evidence="2 3">
    <name type="scientific">Rhodoferax lithotrophicus</name>
    <dbReference type="NCBI Taxonomy" id="2798804"/>
    <lineage>
        <taxon>Bacteria</taxon>
        <taxon>Pseudomonadati</taxon>
        <taxon>Pseudomonadota</taxon>
        <taxon>Betaproteobacteria</taxon>
        <taxon>Burkholderiales</taxon>
        <taxon>Comamonadaceae</taxon>
        <taxon>Rhodoferax</taxon>
    </lineage>
</organism>
<dbReference type="EMBL" id="AP024238">
    <property type="protein sequence ID" value="BCO26008.1"/>
    <property type="molecule type" value="Genomic_DNA"/>
</dbReference>
<protein>
    <submittedName>
        <fullName evidence="2">Uncharacterized protein</fullName>
    </submittedName>
</protein>
<proteinExistence type="predicted"/>
<evidence type="ECO:0000256" key="1">
    <source>
        <dbReference type="SAM" id="MobiDB-lite"/>
    </source>
</evidence>
<feature type="compositionally biased region" description="Basic and acidic residues" evidence="1">
    <location>
        <begin position="148"/>
        <end position="159"/>
    </location>
</feature>